<dbReference type="Proteomes" id="UP000629287">
    <property type="component" value="Unassembled WGS sequence"/>
</dbReference>
<name>A0A8I0TTX6_9ACTN</name>
<evidence type="ECO:0000256" key="8">
    <source>
        <dbReference type="ARBA" id="ARBA00023012"/>
    </source>
</evidence>
<feature type="coiled-coil region" evidence="9">
    <location>
        <begin position="155"/>
        <end position="182"/>
    </location>
</feature>
<evidence type="ECO:0000256" key="4">
    <source>
        <dbReference type="ARBA" id="ARBA00022679"/>
    </source>
</evidence>
<dbReference type="InterPro" id="IPR050482">
    <property type="entry name" value="Sensor_HK_TwoCompSys"/>
</dbReference>
<evidence type="ECO:0000256" key="3">
    <source>
        <dbReference type="ARBA" id="ARBA00022553"/>
    </source>
</evidence>
<dbReference type="InterPro" id="IPR036890">
    <property type="entry name" value="HATPase_C_sf"/>
</dbReference>
<proteinExistence type="predicted"/>
<feature type="domain" description="Signal transduction histidine kinase subgroup 3 dimerisation and phosphoacceptor" evidence="11">
    <location>
        <begin position="187"/>
        <end position="252"/>
    </location>
</feature>
<dbReference type="RefSeq" id="WP_158512224.1">
    <property type="nucleotide sequence ID" value="NZ_JADBGF010000001.1"/>
</dbReference>
<dbReference type="GeneID" id="24307744"/>
<feature type="domain" description="Histidine kinase/HSP90-like ATPase" evidence="10">
    <location>
        <begin position="300"/>
        <end position="389"/>
    </location>
</feature>
<evidence type="ECO:0000259" key="11">
    <source>
        <dbReference type="Pfam" id="PF07730"/>
    </source>
</evidence>
<dbReference type="PANTHER" id="PTHR24421">
    <property type="entry name" value="NITRATE/NITRITE SENSOR PROTEIN NARX-RELATED"/>
    <property type="match status" value="1"/>
</dbReference>
<dbReference type="Pfam" id="PF07730">
    <property type="entry name" value="HisKA_3"/>
    <property type="match status" value="1"/>
</dbReference>
<keyword evidence="13" id="KW-1185">Reference proteome</keyword>
<dbReference type="Gene3D" id="3.30.565.10">
    <property type="entry name" value="Histidine kinase-like ATPase, C-terminal domain"/>
    <property type="match status" value="1"/>
</dbReference>
<dbReference type="InterPro" id="IPR011712">
    <property type="entry name" value="Sig_transdc_His_kin_sub3_dim/P"/>
</dbReference>
<keyword evidence="8" id="KW-0902">Two-component regulatory system</keyword>
<dbReference type="GO" id="GO:0000155">
    <property type="term" value="F:phosphorelay sensor kinase activity"/>
    <property type="evidence" value="ECO:0007669"/>
    <property type="project" value="InterPro"/>
</dbReference>
<reference evidence="12 13" key="1">
    <citation type="submission" date="2020-10" db="EMBL/GenBank/DDBJ databases">
        <title>Sequencing the genomes of 1000 actinobacteria strains.</title>
        <authorList>
            <person name="Klenk H.-P."/>
        </authorList>
    </citation>
    <scope>NUCLEOTIDE SEQUENCE [LARGE SCALE GENOMIC DNA]</scope>
    <source>
        <strain evidence="12 13">DSM 41803</strain>
    </source>
</reference>
<dbReference type="Pfam" id="PF02518">
    <property type="entry name" value="HATPase_c"/>
    <property type="match status" value="1"/>
</dbReference>
<organism evidence="12 13">
    <name type="scientific">Streptomyces stelliscabiei</name>
    <dbReference type="NCBI Taxonomy" id="146820"/>
    <lineage>
        <taxon>Bacteria</taxon>
        <taxon>Bacillati</taxon>
        <taxon>Actinomycetota</taxon>
        <taxon>Actinomycetes</taxon>
        <taxon>Kitasatosporales</taxon>
        <taxon>Streptomycetaceae</taxon>
        <taxon>Streptomyces</taxon>
    </lineage>
</organism>
<evidence type="ECO:0000256" key="9">
    <source>
        <dbReference type="SAM" id="Coils"/>
    </source>
</evidence>
<keyword evidence="9" id="KW-0175">Coiled coil</keyword>
<evidence type="ECO:0000256" key="5">
    <source>
        <dbReference type="ARBA" id="ARBA00022741"/>
    </source>
</evidence>
<dbReference type="InterPro" id="IPR003594">
    <property type="entry name" value="HATPase_dom"/>
</dbReference>
<accession>A0A8I0TTX6</accession>
<comment type="caution">
    <text evidence="12">The sequence shown here is derived from an EMBL/GenBank/DDBJ whole genome shotgun (WGS) entry which is preliminary data.</text>
</comment>
<keyword evidence="5" id="KW-0547">Nucleotide-binding</keyword>
<dbReference type="OrthoDB" id="227596at2"/>
<dbReference type="CDD" id="cd16917">
    <property type="entry name" value="HATPase_UhpB-NarQ-NarX-like"/>
    <property type="match status" value="1"/>
</dbReference>
<keyword evidence="4" id="KW-0808">Transferase</keyword>
<keyword evidence="3" id="KW-0597">Phosphoprotein</keyword>
<evidence type="ECO:0000313" key="12">
    <source>
        <dbReference type="EMBL" id="MBE1601610.1"/>
    </source>
</evidence>
<sequence>MRTIGQLGRAAVRNRPGEARLVGYVAMASLVTACGDPNRFPQWPSLLDIAFACLASIALPARGRSALGVLVTVSGLSVAYQACGGPFFPALPPLMVALYTVALHSGRRQAWTAAALTVTAMALAAAFFQPGPLLGPQRVGAVAWMGLATVVGDSVRNRRAYVRALEERAERAERTREEEAARRVAGERMRIARELHDVVAHELTLINAQAGIGVHVGRNDPVQMAELLEAIRDGSKGALGELRSIVGLLSQPGDAVAPREPSPGLVRLEDLVISFDRAGLRVDVDRDGPERATPSAVDVAAYRIVQEALTNVRKHAGVDAAGVRLRYSHDVLHVTVENDGDPLRPQSEGDSTGRGLISMRERAAAVGGSTVIGPRPGGGFVVEAWLPLSSAQSTERERVRNEGAR</sequence>
<dbReference type="EC" id="2.7.13.3" evidence="2"/>
<dbReference type="EMBL" id="JADBGF010000001">
    <property type="protein sequence ID" value="MBE1601610.1"/>
    <property type="molecule type" value="Genomic_DNA"/>
</dbReference>
<gene>
    <name evidence="12" type="ORF">H4687_007739</name>
</gene>
<evidence type="ECO:0000256" key="6">
    <source>
        <dbReference type="ARBA" id="ARBA00022777"/>
    </source>
</evidence>
<evidence type="ECO:0000256" key="2">
    <source>
        <dbReference type="ARBA" id="ARBA00012438"/>
    </source>
</evidence>
<keyword evidence="7" id="KW-0067">ATP-binding</keyword>
<protein>
    <recommendedName>
        <fullName evidence="2">histidine kinase</fullName>
        <ecNumber evidence="2">2.7.13.3</ecNumber>
    </recommendedName>
</protein>
<dbReference type="SUPFAM" id="SSF55874">
    <property type="entry name" value="ATPase domain of HSP90 chaperone/DNA topoisomerase II/histidine kinase"/>
    <property type="match status" value="1"/>
</dbReference>
<dbReference type="Gene3D" id="1.20.5.1930">
    <property type="match status" value="1"/>
</dbReference>
<evidence type="ECO:0000256" key="1">
    <source>
        <dbReference type="ARBA" id="ARBA00000085"/>
    </source>
</evidence>
<dbReference type="PROSITE" id="PS51257">
    <property type="entry name" value="PROKAR_LIPOPROTEIN"/>
    <property type="match status" value="1"/>
</dbReference>
<evidence type="ECO:0000256" key="7">
    <source>
        <dbReference type="ARBA" id="ARBA00022840"/>
    </source>
</evidence>
<dbReference type="AlphaFoldDB" id="A0A8I0TTX6"/>
<comment type="catalytic activity">
    <reaction evidence="1">
        <text>ATP + protein L-histidine = ADP + protein N-phospho-L-histidine.</text>
        <dbReference type="EC" id="2.7.13.3"/>
    </reaction>
</comment>
<evidence type="ECO:0000313" key="13">
    <source>
        <dbReference type="Proteomes" id="UP000629287"/>
    </source>
</evidence>
<evidence type="ECO:0000259" key="10">
    <source>
        <dbReference type="Pfam" id="PF02518"/>
    </source>
</evidence>
<dbReference type="GO" id="GO:0016020">
    <property type="term" value="C:membrane"/>
    <property type="evidence" value="ECO:0007669"/>
    <property type="project" value="InterPro"/>
</dbReference>
<dbReference type="GO" id="GO:0046983">
    <property type="term" value="F:protein dimerization activity"/>
    <property type="evidence" value="ECO:0007669"/>
    <property type="project" value="InterPro"/>
</dbReference>
<dbReference type="GO" id="GO:0005524">
    <property type="term" value="F:ATP binding"/>
    <property type="evidence" value="ECO:0007669"/>
    <property type="project" value="UniProtKB-KW"/>
</dbReference>
<keyword evidence="6 12" id="KW-0418">Kinase</keyword>
<dbReference type="PANTHER" id="PTHR24421:SF10">
    <property type="entry name" value="NITRATE_NITRITE SENSOR PROTEIN NARQ"/>
    <property type="match status" value="1"/>
</dbReference>